<dbReference type="SMART" id="SM00248">
    <property type="entry name" value="ANK"/>
    <property type="match status" value="3"/>
</dbReference>
<dbReference type="GO" id="GO:0005886">
    <property type="term" value="C:plasma membrane"/>
    <property type="evidence" value="ECO:0007669"/>
    <property type="project" value="UniProtKB-SubCell"/>
</dbReference>
<dbReference type="InterPro" id="IPR036770">
    <property type="entry name" value="Ankyrin_rpt-contain_sf"/>
</dbReference>
<feature type="region of interest" description="Disordered" evidence="16">
    <location>
        <begin position="64"/>
        <end position="108"/>
    </location>
</feature>
<feature type="compositionally biased region" description="Polar residues" evidence="16">
    <location>
        <begin position="73"/>
        <end position="84"/>
    </location>
</feature>
<evidence type="ECO:0000256" key="4">
    <source>
        <dbReference type="ARBA" id="ARBA00022568"/>
    </source>
</evidence>
<dbReference type="PANTHER" id="PTHR10582:SF5">
    <property type="entry name" value="TRANSIENT RECEPTOR POTENTIAL CATION CHANNEL SUBFAMILY V MEMBER 2"/>
    <property type="match status" value="1"/>
</dbReference>
<name>A0A643CIE0_BALPH</name>
<evidence type="ECO:0000256" key="2">
    <source>
        <dbReference type="ARBA" id="ARBA00022448"/>
    </source>
</evidence>
<reference evidence="19 20" key="1">
    <citation type="journal article" date="2019" name="PLoS ONE">
        <title>Genomic analyses reveal an absence of contemporary introgressive admixture between fin whales and blue whales, despite known hybrids.</title>
        <authorList>
            <person name="Westbury M.V."/>
            <person name="Petersen B."/>
            <person name="Lorenzen E.D."/>
        </authorList>
    </citation>
    <scope>NUCLEOTIDE SEQUENCE [LARGE SCALE GENOMIC DNA]</scope>
    <source>
        <strain evidence="19">FinWhale-01</strain>
    </source>
</reference>
<keyword evidence="4" id="KW-0109">Calcium transport</keyword>
<keyword evidence="12 17" id="KW-0472">Membrane</keyword>
<feature type="repeat" description="ANK" evidence="15">
    <location>
        <begin position="357"/>
        <end position="389"/>
    </location>
</feature>
<comment type="subcellular location">
    <subcellularLocation>
        <location evidence="1">Cell membrane</location>
        <topology evidence="1">Multi-pass membrane protein</topology>
    </subcellularLocation>
</comment>
<feature type="non-terminal residue" evidence="19">
    <location>
        <position position="897"/>
    </location>
</feature>
<dbReference type="InterPro" id="IPR008347">
    <property type="entry name" value="TrpV1-4"/>
</dbReference>
<evidence type="ECO:0000256" key="12">
    <source>
        <dbReference type="ARBA" id="ARBA00023136"/>
    </source>
</evidence>
<comment type="catalytic activity">
    <reaction evidence="14">
        <text>Ca(2+)(in) = Ca(2+)(out)</text>
        <dbReference type="Rhea" id="RHEA:29671"/>
        <dbReference type="ChEBI" id="CHEBI:29108"/>
    </reaction>
</comment>
<keyword evidence="11" id="KW-0406">Ion transport</keyword>
<evidence type="ECO:0000256" key="7">
    <source>
        <dbReference type="ARBA" id="ARBA00022737"/>
    </source>
</evidence>
<dbReference type="PRINTS" id="PR01768">
    <property type="entry name" value="TRPVRECEPTOR"/>
</dbReference>
<protein>
    <recommendedName>
        <fullName evidence="18">Ion transport domain-containing protein</fullName>
    </recommendedName>
</protein>
<feature type="domain" description="Ion transport" evidence="18">
    <location>
        <begin position="621"/>
        <end position="821"/>
    </location>
</feature>
<evidence type="ECO:0000256" key="11">
    <source>
        <dbReference type="ARBA" id="ARBA00023065"/>
    </source>
</evidence>
<feature type="transmembrane region" description="Helical" evidence="17">
    <location>
        <begin position="787"/>
        <end position="810"/>
    </location>
</feature>
<evidence type="ECO:0000256" key="13">
    <source>
        <dbReference type="ARBA" id="ARBA00023303"/>
    </source>
</evidence>
<feature type="transmembrane region" description="Helical" evidence="17">
    <location>
        <begin position="574"/>
        <end position="593"/>
    </location>
</feature>
<dbReference type="InterPro" id="IPR024862">
    <property type="entry name" value="TRPV"/>
</dbReference>
<feature type="transmembrane region" description="Helical" evidence="17">
    <location>
        <begin position="599"/>
        <end position="619"/>
    </location>
</feature>
<organism evidence="19 20">
    <name type="scientific">Balaenoptera physalus</name>
    <name type="common">Fin whale</name>
    <name type="synonym">Balaena physalus</name>
    <dbReference type="NCBI Taxonomy" id="9770"/>
    <lineage>
        <taxon>Eukaryota</taxon>
        <taxon>Metazoa</taxon>
        <taxon>Chordata</taxon>
        <taxon>Craniata</taxon>
        <taxon>Vertebrata</taxon>
        <taxon>Euteleostomi</taxon>
        <taxon>Mammalia</taxon>
        <taxon>Eutheria</taxon>
        <taxon>Laurasiatheria</taxon>
        <taxon>Artiodactyla</taxon>
        <taxon>Whippomorpha</taxon>
        <taxon>Cetacea</taxon>
        <taxon>Mysticeti</taxon>
        <taxon>Balaenopteridae</taxon>
        <taxon>Balaenoptera</taxon>
    </lineage>
</organism>
<keyword evidence="3" id="KW-1003">Cell membrane</keyword>
<evidence type="ECO:0000256" key="6">
    <source>
        <dbReference type="ARBA" id="ARBA00022692"/>
    </source>
</evidence>
<proteinExistence type="predicted"/>
<dbReference type="PROSITE" id="PS50297">
    <property type="entry name" value="ANK_REP_REGION"/>
    <property type="match status" value="1"/>
</dbReference>
<dbReference type="OrthoDB" id="533508at2759"/>
<dbReference type="Pfam" id="PF00520">
    <property type="entry name" value="Ion_trans"/>
    <property type="match status" value="1"/>
</dbReference>
<keyword evidence="9 17" id="KW-1133">Transmembrane helix</keyword>
<evidence type="ECO:0000256" key="5">
    <source>
        <dbReference type="ARBA" id="ARBA00022673"/>
    </source>
</evidence>
<keyword evidence="10 15" id="KW-0040">ANK repeat</keyword>
<gene>
    <name evidence="19" type="ORF">E2I00_017947</name>
</gene>
<dbReference type="InterPro" id="IPR002110">
    <property type="entry name" value="Ankyrin_rpt"/>
</dbReference>
<evidence type="ECO:0000256" key="1">
    <source>
        <dbReference type="ARBA" id="ARBA00004651"/>
    </source>
</evidence>
<feature type="region of interest" description="Disordered" evidence="16">
    <location>
        <begin position="729"/>
        <end position="752"/>
    </location>
</feature>
<evidence type="ECO:0000256" key="8">
    <source>
        <dbReference type="ARBA" id="ARBA00022837"/>
    </source>
</evidence>
<dbReference type="GO" id="GO:0098703">
    <property type="term" value="P:calcium ion import across plasma membrane"/>
    <property type="evidence" value="ECO:0007669"/>
    <property type="project" value="TreeGrafter"/>
</dbReference>
<dbReference type="GO" id="GO:0005262">
    <property type="term" value="F:calcium channel activity"/>
    <property type="evidence" value="ECO:0007669"/>
    <property type="project" value="UniProtKB-KW"/>
</dbReference>
<feature type="region of interest" description="Disordered" evidence="16">
    <location>
        <begin position="188"/>
        <end position="207"/>
    </location>
</feature>
<dbReference type="Pfam" id="PF12796">
    <property type="entry name" value="Ank_2"/>
    <property type="match status" value="1"/>
</dbReference>
<evidence type="ECO:0000256" key="17">
    <source>
        <dbReference type="SAM" id="Phobius"/>
    </source>
</evidence>
<keyword evidence="6 17" id="KW-0812">Transmembrane</keyword>
<feature type="compositionally biased region" description="Basic residues" evidence="16">
    <location>
        <begin position="87"/>
        <end position="101"/>
    </location>
</feature>
<dbReference type="PROSITE" id="PS50088">
    <property type="entry name" value="ANK_REPEAT"/>
    <property type="match status" value="1"/>
</dbReference>
<evidence type="ECO:0000256" key="15">
    <source>
        <dbReference type="PROSITE-ProRule" id="PRU00023"/>
    </source>
</evidence>
<dbReference type="Gene3D" id="1.25.40.20">
    <property type="entry name" value="Ankyrin repeat-containing domain"/>
    <property type="match status" value="1"/>
</dbReference>
<keyword evidence="20" id="KW-1185">Reference proteome</keyword>
<keyword evidence="2" id="KW-0813">Transport</keyword>
<accession>A0A643CIE0</accession>
<keyword evidence="7" id="KW-0677">Repeat</keyword>
<evidence type="ECO:0000313" key="19">
    <source>
        <dbReference type="EMBL" id="KAB0400006.1"/>
    </source>
</evidence>
<dbReference type="Proteomes" id="UP000437017">
    <property type="component" value="Unassembled WGS sequence"/>
</dbReference>
<evidence type="ECO:0000256" key="16">
    <source>
        <dbReference type="SAM" id="MobiDB-lite"/>
    </source>
</evidence>
<evidence type="ECO:0000256" key="3">
    <source>
        <dbReference type="ARBA" id="ARBA00022475"/>
    </source>
</evidence>
<evidence type="ECO:0000313" key="20">
    <source>
        <dbReference type="Proteomes" id="UP000437017"/>
    </source>
</evidence>
<dbReference type="AlphaFoldDB" id="A0A643CIE0"/>
<evidence type="ECO:0000256" key="10">
    <source>
        <dbReference type="ARBA" id="ARBA00023043"/>
    </source>
</evidence>
<dbReference type="InterPro" id="IPR005821">
    <property type="entry name" value="Ion_trans_dom"/>
</dbReference>
<keyword evidence="8" id="KW-0106">Calcium</keyword>
<dbReference type="PANTHER" id="PTHR10582">
    <property type="entry name" value="TRANSIENT RECEPTOR POTENTIAL ION CHANNEL PROTEIN"/>
    <property type="match status" value="1"/>
</dbReference>
<dbReference type="EMBL" id="SGJD01001422">
    <property type="protein sequence ID" value="KAB0400006.1"/>
    <property type="molecule type" value="Genomic_DNA"/>
</dbReference>
<sequence length="897" mass="99162">MRRPPDKRQNLRASAAHVGIVLGRRFGVLVFPRGSLEPHTNGPLVAKSTRCAPLPRTRTQLLSNVGSEPLQPEPSNSRAAAFSTNQRRPRLTRLTNQRRRRKEEEKDHLEERWWSRLLNCAFNLSTRCNVTSVVVLNLGQNSGQRSAARLHALATGFRLETSDGGQESGAQVDRGKLGGPAGVASKIHAPGQENQGHVEMSRPRPPSPEPPVLFVLRDRGQVQTGQERVLARLLGAGSPARDRTGPSMPFGASIYAPAGPPYPRTVMPPCDRNTAGLQPAGVLWGMGSLYRRVGGLSTAVTPPPPTEGSTGKTCLMKAVLNLRDGTNACIEPLLQIDRDSGNPRPLVNAQCTDEYYQGHSALHVAIEKRSLPCVKLLVENGADVHARACGQFFQKKSQETCFYFGEMPLSLAACTKQWDVVTYLLENPHQPASLQAADSLGNTALHALVMIADNSAENTELVTHMYDRLLQAGARLCPTVKLEDIPNLQGLTPLKLAAKEGKIEEAAGLNPGFLQKEPGVIFRHILQREFLGPSQSLSRKFTEWSYGPHRHRMVVLEPLNKLLQAKWNLLIPRFLFNFLCYLTYVSIFTADFLPLEVTAGNSVLLLGHILILVVGANILMGQLWYFWRRRLFIWISFMDSYFEILLYVWPHSSSPVSCLGGGTRLALGALLAVLSQVLCFLAIEWYLPLHVCSLALGWVILRDLLRFLLVYLVFLFGFAVALVSLSREAQDPGAPAGSNSTEAAGEGDKEGSTAPYEGVLDAALELFKFTVGMGELAFQDRLRFRGAVLLLLLAYVLLTYVLLLNMLIALMNETVSSVASDSWSIWKLQKAISVLEMENGYWWCRRKKQRAGVRLTVGTRPDGRPDERWCFRVEEVNWAAWEQTLPTVREEPAGPGG</sequence>
<evidence type="ECO:0000259" key="18">
    <source>
        <dbReference type="Pfam" id="PF00520"/>
    </source>
</evidence>
<feature type="transmembrane region" description="Helical" evidence="17">
    <location>
        <begin position="631"/>
        <end position="649"/>
    </location>
</feature>
<comment type="caution">
    <text evidence="19">The sequence shown here is derived from an EMBL/GenBank/DDBJ whole genome shotgun (WGS) entry which is preliminary data.</text>
</comment>
<feature type="transmembrane region" description="Helical" evidence="17">
    <location>
        <begin position="704"/>
        <end position="725"/>
    </location>
</feature>
<evidence type="ECO:0000256" key="14">
    <source>
        <dbReference type="ARBA" id="ARBA00036634"/>
    </source>
</evidence>
<dbReference type="SUPFAM" id="SSF48403">
    <property type="entry name" value="Ankyrin repeat"/>
    <property type="match status" value="1"/>
</dbReference>
<keyword evidence="13" id="KW-0407">Ion channel</keyword>
<evidence type="ECO:0000256" key="9">
    <source>
        <dbReference type="ARBA" id="ARBA00022989"/>
    </source>
</evidence>
<feature type="transmembrane region" description="Helical" evidence="17">
    <location>
        <begin position="661"/>
        <end position="683"/>
    </location>
</feature>
<keyword evidence="5" id="KW-0107">Calcium channel</keyword>